<evidence type="ECO:0000256" key="1">
    <source>
        <dbReference type="SAM" id="Phobius"/>
    </source>
</evidence>
<organism evidence="2 3">
    <name type="scientific">Desulfoluna limicola</name>
    <dbReference type="NCBI Taxonomy" id="2810562"/>
    <lineage>
        <taxon>Bacteria</taxon>
        <taxon>Pseudomonadati</taxon>
        <taxon>Thermodesulfobacteriota</taxon>
        <taxon>Desulfobacteria</taxon>
        <taxon>Desulfobacterales</taxon>
        <taxon>Desulfolunaceae</taxon>
        <taxon>Desulfoluna</taxon>
    </lineage>
</organism>
<dbReference type="RefSeq" id="WP_236891949.1">
    <property type="nucleotide sequence ID" value="NZ_AP024488.1"/>
</dbReference>
<keyword evidence="1" id="KW-0472">Membrane</keyword>
<sequence>MEINQKRFFNWSRFTFDDERLTCTMGHEDGSCSFGVNYADIPMEQTSVEQRIPWFRNAGLVLLIIWLCRTLVGLVEPASAPGLSLYWPLAATCCFLIYRVAVTRFTVLKTDAGELYLICDTRHDEVLDELMTRRKSQLLSWYGEIDYANDPGEEIRKFHWLKMQGVIGDDEFETIRTRIEVFHGPMQDTDFMEGPSIN</sequence>
<feature type="transmembrane region" description="Helical" evidence="1">
    <location>
        <begin position="54"/>
        <end position="72"/>
    </location>
</feature>
<keyword evidence="1" id="KW-1133">Transmembrane helix</keyword>
<evidence type="ECO:0000313" key="3">
    <source>
        <dbReference type="Proteomes" id="UP001320148"/>
    </source>
</evidence>
<name>A0ABN6F116_9BACT</name>
<protein>
    <submittedName>
        <fullName evidence="2">Uncharacterized protein</fullName>
    </submittedName>
</protein>
<feature type="transmembrane region" description="Helical" evidence="1">
    <location>
        <begin position="84"/>
        <end position="102"/>
    </location>
</feature>
<dbReference type="EMBL" id="AP024488">
    <property type="protein sequence ID" value="BCS95669.1"/>
    <property type="molecule type" value="Genomic_DNA"/>
</dbReference>
<evidence type="ECO:0000313" key="2">
    <source>
        <dbReference type="EMBL" id="BCS95669.1"/>
    </source>
</evidence>
<keyword evidence="1" id="KW-0812">Transmembrane</keyword>
<accession>A0ABN6F116</accession>
<gene>
    <name evidence="2" type="ORF">DSLASN_13010</name>
</gene>
<dbReference type="Proteomes" id="UP001320148">
    <property type="component" value="Chromosome"/>
</dbReference>
<proteinExistence type="predicted"/>
<keyword evidence="3" id="KW-1185">Reference proteome</keyword>
<reference evidence="2 3" key="1">
    <citation type="submission" date="2021-02" db="EMBL/GenBank/DDBJ databases">
        <title>Complete genome of Desulfoluna sp. strain ASN36.</title>
        <authorList>
            <person name="Takahashi A."/>
            <person name="Kojima H."/>
            <person name="Fukui M."/>
        </authorList>
    </citation>
    <scope>NUCLEOTIDE SEQUENCE [LARGE SCALE GENOMIC DNA]</scope>
    <source>
        <strain evidence="2 3">ASN36</strain>
    </source>
</reference>